<accession>A0A813ZKX2</accession>
<evidence type="ECO:0000313" key="4">
    <source>
        <dbReference type="Proteomes" id="UP000663854"/>
    </source>
</evidence>
<proteinExistence type="predicted"/>
<dbReference type="InterPro" id="IPR009288">
    <property type="entry name" value="AIG2-like_dom"/>
</dbReference>
<dbReference type="InterPro" id="IPR013024">
    <property type="entry name" value="GGCT-like"/>
</dbReference>
<comment type="caution">
    <text evidence="2">The sequence shown here is derived from an EMBL/GenBank/DDBJ whole genome shotgun (WGS) entry which is preliminary data.</text>
</comment>
<organism evidence="2 4">
    <name type="scientific">Rotaria sordida</name>
    <dbReference type="NCBI Taxonomy" id="392033"/>
    <lineage>
        <taxon>Eukaryota</taxon>
        <taxon>Metazoa</taxon>
        <taxon>Spiralia</taxon>
        <taxon>Gnathifera</taxon>
        <taxon>Rotifera</taxon>
        <taxon>Eurotatoria</taxon>
        <taxon>Bdelloidea</taxon>
        <taxon>Philodinida</taxon>
        <taxon>Philodinidae</taxon>
        <taxon>Rotaria</taxon>
    </lineage>
</organism>
<evidence type="ECO:0000313" key="5">
    <source>
        <dbReference type="Proteomes" id="UP000663870"/>
    </source>
</evidence>
<dbReference type="Gene3D" id="3.10.490.10">
    <property type="entry name" value="Gamma-glutamyl cyclotransferase-like"/>
    <property type="match status" value="1"/>
</dbReference>
<dbReference type="EMBL" id="CAJNOL010000820">
    <property type="protein sequence ID" value="CAF1209635.1"/>
    <property type="molecule type" value="Genomic_DNA"/>
</dbReference>
<dbReference type="CDD" id="cd06661">
    <property type="entry name" value="GGCT_like"/>
    <property type="match status" value="1"/>
</dbReference>
<feature type="domain" description="Gamma-glutamylcyclotransferase AIG2-like" evidence="1">
    <location>
        <begin position="16"/>
        <end position="140"/>
    </location>
</feature>
<protein>
    <recommendedName>
        <fullName evidence="1">Gamma-glutamylcyclotransferase AIG2-like domain-containing protein</fullName>
    </recommendedName>
</protein>
<keyword evidence="5" id="KW-1185">Reference proteome</keyword>
<evidence type="ECO:0000313" key="3">
    <source>
        <dbReference type="EMBL" id="CAF1209635.1"/>
    </source>
</evidence>
<reference evidence="2" key="1">
    <citation type="submission" date="2021-02" db="EMBL/GenBank/DDBJ databases">
        <authorList>
            <person name="Nowell W R."/>
        </authorList>
    </citation>
    <scope>NUCLEOTIDE SEQUENCE</scope>
</reference>
<dbReference type="Proteomes" id="UP000663854">
    <property type="component" value="Unassembled WGS sequence"/>
</dbReference>
<dbReference type="Proteomes" id="UP000663870">
    <property type="component" value="Unassembled WGS sequence"/>
</dbReference>
<dbReference type="Pfam" id="PF06094">
    <property type="entry name" value="GGACT"/>
    <property type="match status" value="1"/>
</dbReference>
<gene>
    <name evidence="3" type="ORF">JXQ802_LOCUS24865</name>
    <name evidence="2" type="ORF">PYM288_LOCUS9473</name>
</gene>
<sequence length="145" mass="16608">MSSHIKNNTDIQLLATYGTLRDDDNSGALWTKNFIKGISHATTGRIVGYQLLGHPIITYPFAIYTGNPNDSIVVRLLSWPSKEQFEEKIEQADIIEGDDYERKIVEAIVENETKLAYIYILKSEISLEKDWKVIPSGDWLKRHLK</sequence>
<evidence type="ECO:0000259" key="1">
    <source>
        <dbReference type="Pfam" id="PF06094"/>
    </source>
</evidence>
<dbReference type="InterPro" id="IPR036568">
    <property type="entry name" value="GGCT-like_sf"/>
</dbReference>
<dbReference type="SUPFAM" id="SSF110857">
    <property type="entry name" value="Gamma-glutamyl cyclotransferase-like"/>
    <property type="match status" value="1"/>
</dbReference>
<name>A0A813ZKX2_9BILA</name>
<evidence type="ECO:0000313" key="2">
    <source>
        <dbReference type="EMBL" id="CAF0899921.1"/>
    </source>
</evidence>
<dbReference type="AlphaFoldDB" id="A0A813ZKX2"/>
<dbReference type="EMBL" id="CAJNOH010000138">
    <property type="protein sequence ID" value="CAF0899921.1"/>
    <property type="molecule type" value="Genomic_DNA"/>
</dbReference>